<protein>
    <recommendedName>
        <fullName evidence="3">MucB/RseB N-terminal domain-containing protein</fullName>
    </recommendedName>
</protein>
<accession>A0A8J3YDT1</accession>
<proteinExistence type="predicted"/>
<dbReference type="RefSeq" id="WP_203896877.1">
    <property type="nucleotide sequence ID" value="NZ_BOPF01000002.1"/>
</dbReference>
<evidence type="ECO:0008006" key="3">
    <source>
        <dbReference type="Google" id="ProtNLM"/>
    </source>
</evidence>
<organism evidence="1 2">
    <name type="scientific">Virgisporangium aliadipatigenens</name>
    <dbReference type="NCBI Taxonomy" id="741659"/>
    <lineage>
        <taxon>Bacteria</taxon>
        <taxon>Bacillati</taxon>
        <taxon>Actinomycetota</taxon>
        <taxon>Actinomycetes</taxon>
        <taxon>Micromonosporales</taxon>
        <taxon>Micromonosporaceae</taxon>
        <taxon>Virgisporangium</taxon>
    </lineage>
</organism>
<dbReference type="InterPro" id="IPR006311">
    <property type="entry name" value="TAT_signal"/>
</dbReference>
<comment type="caution">
    <text evidence="1">The sequence shown here is derived from an EMBL/GenBank/DDBJ whole genome shotgun (WGS) entry which is preliminary data.</text>
</comment>
<name>A0A8J3YDT1_9ACTN</name>
<evidence type="ECO:0000313" key="2">
    <source>
        <dbReference type="Proteomes" id="UP000619260"/>
    </source>
</evidence>
<evidence type="ECO:0000313" key="1">
    <source>
        <dbReference type="EMBL" id="GIJ43274.1"/>
    </source>
</evidence>
<dbReference type="AlphaFoldDB" id="A0A8J3YDT1"/>
<sequence>MSVARRETGRRWFLVAAGVSALAAVPAVLAARPQPASALGPADLVERVRRSGRVPFEGYAESVGVLGLPELPRLGAVTSLLSSNTRLRAWFGGPERWRVDVLEAGTERGTYRDADGVWSWDFARDEITYVPVSGEEHVALTPDGREITIMATPGESPGRLPRGADLLPSDLGRRLLGLAAGEPLAALHGRRVAGIDAAGVRITSADEHSTVGHLDVWADPDTGLPLQVELTARNAERPILATRFLDLALRTPAGSALARPERAADVALEGAGGNPADFFDWDPEGMPGTIAGKFAKEQPTVTDPSGQRWTRSDFSPFRVYGTGLTQFVVVAIPDRFGNDVYRAAADWGQPVQVSSGRAVILATPLVSVVVAQGEGRGRGRPTYLATGMVDGVFMDAVGKELAVLRR</sequence>
<reference evidence="1" key="1">
    <citation type="submission" date="2021-01" db="EMBL/GenBank/DDBJ databases">
        <title>Whole genome shotgun sequence of Virgisporangium aliadipatigenens NBRC 105644.</title>
        <authorList>
            <person name="Komaki H."/>
            <person name="Tamura T."/>
        </authorList>
    </citation>
    <scope>NUCLEOTIDE SEQUENCE</scope>
    <source>
        <strain evidence="1">NBRC 105644</strain>
    </source>
</reference>
<gene>
    <name evidence="1" type="ORF">Val02_01600</name>
</gene>
<keyword evidence="2" id="KW-1185">Reference proteome</keyword>
<dbReference type="EMBL" id="BOPF01000002">
    <property type="protein sequence ID" value="GIJ43274.1"/>
    <property type="molecule type" value="Genomic_DNA"/>
</dbReference>
<dbReference type="PROSITE" id="PS51318">
    <property type="entry name" value="TAT"/>
    <property type="match status" value="1"/>
</dbReference>
<dbReference type="Gene3D" id="2.50.20.10">
    <property type="entry name" value="Lipoprotein localisation LolA/LolB/LppX"/>
    <property type="match status" value="1"/>
</dbReference>
<dbReference type="Proteomes" id="UP000619260">
    <property type="component" value="Unassembled WGS sequence"/>
</dbReference>